<keyword evidence="10" id="KW-0732">Signal</keyword>
<evidence type="ECO:0000256" key="8">
    <source>
        <dbReference type="ARBA" id="ARBA00022842"/>
    </source>
</evidence>
<keyword evidence="12" id="KW-1185">Reference proteome</keyword>
<dbReference type="OrthoDB" id="10254721at2759"/>
<reference evidence="11 12" key="1">
    <citation type="journal article" date="2011" name="Proc. Natl. Acad. Sci. U.S.A.">
        <title>Niche of harmful alga Aureococcus anophagefferens revealed through ecogenomics.</title>
        <authorList>
            <person name="Gobler C.J."/>
            <person name="Berry D.L."/>
            <person name="Dyhrman S.T."/>
            <person name="Wilhelm S.W."/>
            <person name="Salamov A."/>
            <person name="Lobanov A.V."/>
            <person name="Zhang Y."/>
            <person name="Collier J.L."/>
            <person name="Wurch L.L."/>
            <person name="Kustka A.B."/>
            <person name="Dill B.D."/>
            <person name="Shah M."/>
            <person name="VerBerkmoes N.C."/>
            <person name="Kuo A."/>
            <person name="Terry A."/>
            <person name="Pangilinan J."/>
            <person name="Lindquist E.A."/>
            <person name="Lucas S."/>
            <person name="Paulsen I.T."/>
            <person name="Hattenrath-Lehmann T.K."/>
            <person name="Talmage S.C."/>
            <person name="Walker E.A."/>
            <person name="Koch F."/>
            <person name="Burson A.M."/>
            <person name="Marcoval M.A."/>
            <person name="Tang Y.Z."/>
            <person name="Lecleir G.R."/>
            <person name="Coyne K.J."/>
            <person name="Berg G.M."/>
            <person name="Bertrand E.M."/>
            <person name="Saito M.A."/>
            <person name="Gladyshev V.N."/>
            <person name="Grigoriev I.V."/>
        </authorList>
    </citation>
    <scope>NUCLEOTIDE SEQUENCE [LARGE SCALE GENOMIC DNA]</scope>
    <source>
        <strain evidence="12">CCMP 1984</strain>
    </source>
</reference>
<keyword evidence="6" id="KW-0547">Nucleotide-binding</keyword>
<dbReference type="InParanoid" id="F0Y0C6"/>
<evidence type="ECO:0000256" key="1">
    <source>
        <dbReference type="ARBA" id="ARBA00001946"/>
    </source>
</evidence>
<dbReference type="AlphaFoldDB" id="F0Y0C6"/>
<organism evidence="12">
    <name type="scientific">Aureococcus anophagefferens</name>
    <name type="common">Harmful bloom alga</name>
    <dbReference type="NCBI Taxonomy" id="44056"/>
    <lineage>
        <taxon>Eukaryota</taxon>
        <taxon>Sar</taxon>
        <taxon>Stramenopiles</taxon>
        <taxon>Ochrophyta</taxon>
        <taxon>Pelagophyceae</taxon>
        <taxon>Pelagomonadales</taxon>
        <taxon>Pelagomonadaceae</taxon>
        <taxon>Aureococcus</taxon>
    </lineage>
</organism>
<evidence type="ECO:0000256" key="9">
    <source>
        <dbReference type="ARBA" id="ARBA00031547"/>
    </source>
</evidence>
<dbReference type="GO" id="GO:0070733">
    <property type="term" value="F:AMPylase activity"/>
    <property type="evidence" value="ECO:0007669"/>
    <property type="project" value="TreeGrafter"/>
</dbReference>
<dbReference type="RefSeq" id="XP_009034105.1">
    <property type="nucleotide sequence ID" value="XM_009035857.1"/>
</dbReference>
<comment type="cofactor">
    <cofactor evidence="1">
        <name>Mg(2+)</name>
        <dbReference type="ChEBI" id="CHEBI:18420"/>
    </cofactor>
</comment>
<dbReference type="InterPro" id="IPR003846">
    <property type="entry name" value="SelO"/>
</dbReference>
<evidence type="ECO:0000313" key="12">
    <source>
        <dbReference type="Proteomes" id="UP000002729"/>
    </source>
</evidence>
<keyword evidence="8" id="KW-0460">Magnesium</keyword>
<feature type="chain" id="PRO_5003262601" description="Selenoprotein O" evidence="10">
    <location>
        <begin position="19"/>
        <end position="620"/>
    </location>
</feature>
<evidence type="ECO:0000313" key="11">
    <source>
        <dbReference type="EMBL" id="EGB11769.1"/>
    </source>
</evidence>
<evidence type="ECO:0000256" key="10">
    <source>
        <dbReference type="SAM" id="SignalP"/>
    </source>
</evidence>
<dbReference type="PANTHER" id="PTHR32057:SF14">
    <property type="entry name" value="PROTEIN ADENYLYLTRANSFERASE SELO, MITOCHONDRIAL"/>
    <property type="match status" value="1"/>
</dbReference>
<name>F0Y0C6_AURAN</name>
<dbReference type="eggNOG" id="KOG2542">
    <property type="taxonomic scope" value="Eukaryota"/>
</dbReference>
<keyword evidence="3" id="KW-0808">Transferase</keyword>
<dbReference type="GO" id="GO:0005524">
    <property type="term" value="F:ATP binding"/>
    <property type="evidence" value="ECO:0007669"/>
    <property type="project" value="UniProtKB-KW"/>
</dbReference>
<accession>F0Y0C6</accession>
<proteinExistence type="inferred from homology"/>
<dbReference type="GO" id="GO:0005739">
    <property type="term" value="C:mitochondrion"/>
    <property type="evidence" value="ECO:0007669"/>
    <property type="project" value="TreeGrafter"/>
</dbReference>
<dbReference type="KEGG" id="aaf:AURANDRAFT_70776"/>
<sequence>MRLALFALSSLVVRSLRAAPALRRGLVRRQAQTTAMPDSLEAFCGAADASWLRCLNEDPEAAAHAPNKRSREVKSGHYVRVAPTPLRAPGLAMHSPELAADLGLDAAAVAAAGFAEFFGGDHGALPFPAGESWATPYALSIMGEPQTRNCPFGTGNGYGDGRAVSVGEIKSPKDGRRYELQLKGGGQTPFCRGADGRAVLRSSLREFLASEAMHFLGVETTRALSLVVSGGETTRRPWYSGRQADVPEISEDDPRLAQFPLQLRRQLIRQLQQQGAGGGDPDVMVEETCAITCRVAPSFVRVGHVDHFARRAGGRGAAASAKREHKLMVQHAIAREYPDLLLEHRDETDATMLALVGDDELRTAALAFAARARDALALLAAGWLRVGFCQGNFNADNCLVGGRTMDYGPFGFMDKYDPSFAKWVGSGDHFAFAAQPGAALANFRTLAKALLPLFEDDPAPLMAIIDGAKATFADAMAECYGAKLGFADPGSAAARKSWLALEPSLRGLDYTIFFRQLGAVARADDDDLLAYVEDAFYADPSPETAKALRAWLAAWKSGLGDAAAAAARLDAANPKYVLREWMLVEAYEAAKRGDFSVAHELHGLVKAPYYRFSVALVLSL</sequence>
<dbReference type="OMA" id="YGPYGWL"/>
<comment type="similarity">
    <text evidence="2">Belongs to the SELO family.</text>
</comment>
<keyword evidence="5" id="KW-0479">Metal-binding</keyword>
<gene>
    <name evidence="11" type="ORF">AURANDRAFT_70776</name>
</gene>
<keyword evidence="4" id="KW-0548">Nucleotidyltransferase</keyword>
<dbReference type="Proteomes" id="UP000002729">
    <property type="component" value="Unassembled WGS sequence"/>
</dbReference>
<dbReference type="GO" id="GO:0046872">
    <property type="term" value="F:metal ion binding"/>
    <property type="evidence" value="ECO:0007669"/>
    <property type="project" value="UniProtKB-KW"/>
</dbReference>
<dbReference type="EMBL" id="GL833122">
    <property type="protein sequence ID" value="EGB11769.1"/>
    <property type="molecule type" value="Genomic_DNA"/>
</dbReference>
<evidence type="ECO:0000256" key="7">
    <source>
        <dbReference type="ARBA" id="ARBA00022840"/>
    </source>
</evidence>
<keyword evidence="7" id="KW-0067">ATP-binding</keyword>
<feature type="signal peptide" evidence="10">
    <location>
        <begin position="1"/>
        <end position="18"/>
    </location>
</feature>
<dbReference type="Pfam" id="PF02696">
    <property type="entry name" value="SelO"/>
    <property type="match status" value="2"/>
</dbReference>
<evidence type="ECO:0000256" key="6">
    <source>
        <dbReference type="ARBA" id="ARBA00022741"/>
    </source>
</evidence>
<dbReference type="GeneID" id="20227913"/>
<evidence type="ECO:0000256" key="5">
    <source>
        <dbReference type="ARBA" id="ARBA00022723"/>
    </source>
</evidence>
<evidence type="ECO:0000256" key="3">
    <source>
        <dbReference type="ARBA" id="ARBA00022679"/>
    </source>
</evidence>
<evidence type="ECO:0000256" key="2">
    <source>
        <dbReference type="ARBA" id="ARBA00009747"/>
    </source>
</evidence>
<dbReference type="PANTHER" id="PTHR32057">
    <property type="entry name" value="PROTEIN ADENYLYLTRANSFERASE SELO, MITOCHONDRIAL"/>
    <property type="match status" value="1"/>
</dbReference>
<protein>
    <recommendedName>
        <fullName evidence="9">Selenoprotein O</fullName>
    </recommendedName>
</protein>
<evidence type="ECO:0000256" key="4">
    <source>
        <dbReference type="ARBA" id="ARBA00022695"/>
    </source>
</evidence>